<organism evidence="2 3">
    <name type="scientific">Lusitaniella coriacea LEGE 07157</name>
    <dbReference type="NCBI Taxonomy" id="945747"/>
    <lineage>
        <taxon>Bacteria</taxon>
        <taxon>Bacillati</taxon>
        <taxon>Cyanobacteriota</taxon>
        <taxon>Cyanophyceae</taxon>
        <taxon>Spirulinales</taxon>
        <taxon>Lusitaniellaceae</taxon>
        <taxon>Lusitaniella</taxon>
    </lineage>
</organism>
<dbReference type="RefSeq" id="WP_194032095.1">
    <property type="nucleotide sequence ID" value="NZ_JADEWZ010000073.1"/>
</dbReference>
<gene>
    <name evidence="2" type="ORF">IQ249_24230</name>
</gene>
<evidence type="ECO:0000256" key="1">
    <source>
        <dbReference type="SAM" id="SignalP"/>
    </source>
</evidence>
<keyword evidence="1" id="KW-0732">Signal</keyword>
<feature type="signal peptide" evidence="1">
    <location>
        <begin position="1"/>
        <end position="23"/>
    </location>
</feature>
<dbReference type="Proteomes" id="UP000654482">
    <property type="component" value="Unassembled WGS sequence"/>
</dbReference>
<protein>
    <recommendedName>
        <fullName evidence="4">Secreted protein</fullName>
    </recommendedName>
</protein>
<evidence type="ECO:0008006" key="4">
    <source>
        <dbReference type="Google" id="ProtNLM"/>
    </source>
</evidence>
<keyword evidence="3" id="KW-1185">Reference proteome</keyword>
<dbReference type="AlphaFoldDB" id="A0A8J7E0E1"/>
<evidence type="ECO:0000313" key="2">
    <source>
        <dbReference type="EMBL" id="MBE9119002.1"/>
    </source>
</evidence>
<proteinExistence type="predicted"/>
<evidence type="ECO:0000313" key="3">
    <source>
        <dbReference type="Proteomes" id="UP000654482"/>
    </source>
</evidence>
<dbReference type="EMBL" id="JADEWZ010000073">
    <property type="protein sequence ID" value="MBE9119002.1"/>
    <property type="molecule type" value="Genomic_DNA"/>
</dbReference>
<reference evidence="2" key="1">
    <citation type="submission" date="2020-10" db="EMBL/GenBank/DDBJ databases">
        <authorList>
            <person name="Castelo-Branco R."/>
            <person name="Eusebio N."/>
            <person name="Adriana R."/>
            <person name="Vieira A."/>
            <person name="Brugerolle De Fraissinette N."/>
            <person name="Rezende De Castro R."/>
            <person name="Schneider M.P."/>
            <person name="Vasconcelos V."/>
            <person name="Leao P.N."/>
        </authorList>
    </citation>
    <scope>NUCLEOTIDE SEQUENCE</scope>
    <source>
        <strain evidence="2">LEGE 07157</strain>
    </source>
</reference>
<sequence length="70" mass="8126">MSILKLSVLFTAVSATITFPSMGWVAFEVEPSNPEETIVQYKRKRNSPWRRGGGRREILRFFDNQETMDC</sequence>
<accession>A0A8J7E0E1</accession>
<comment type="caution">
    <text evidence="2">The sequence shown here is derived from an EMBL/GenBank/DDBJ whole genome shotgun (WGS) entry which is preliminary data.</text>
</comment>
<feature type="chain" id="PRO_5035167163" description="Secreted protein" evidence="1">
    <location>
        <begin position="24"/>
        <end position="70"/>
    </location>
</feature>
<name>A0A8J7E0E1_9CYAN</name>